<keyword evidence="5" id="KW-0274">FAD</keyword>
<dbReference type="EMBL" id="UGNV01000001">
    <property type="protein sequence ID" value="STX27517.1"/>
    <property type="molecule type" value="Genomic_DNA"/>
</dbReference>
<dbReference type="GO" id="GO:0016705">
    <property type="term" value="F:oxidoreductase activity, acting on paired donors, with incorporation or reduction of molecular oxygen"/>
    <property type="evidence" value="ECO:0007669"/>
    <property type="project" value="InterPro"/>
</dbReference>
<comment type="pathway">
    <text evidence="2">Cofactor biosynthesis; ubiquinone biosynthesis.</text>
</comment>
<dbReference type="PANTHER" id="PTHR43876">
    <property type="entry name" value="UBIQUINONE BIOSYNTHESIS MONOOXYGENASE COQ6, MITOCHONDRIAL"/>
    <property type="match status" value="1"/>
</dbReference>
<keyword evidence="4" id="KW-0285">Flavoprotein</keyword>
<dbReference type="Proteomes" id="UP000254968">
    <property type="component" value="Unassembled WGS sequence"/>
</dbReference>
<dbReference type="SUPFAM" id="SSF51905">
    <property type="entry name" value="FAD/NAD(P)-binding domain"/>
    <property type="match status" value="1"/>
</dbReference>
<dbReference type="PRINTS" id="PR00420">
    <property type="entry name" value="RNGMNOXGNASE"/>
</dbReference>
<reference evidence="9 10" key="1">
    <citation type="submission" date="2018-06" db="EMBL/GenBank/DDBJ databases">
        <authorList>
            <consortium name="Pathogen Informatics"/>
            <person name="Doyle S."/>
        </authorList>
    </citation>
    <scope>NUCLEOTIDE SEQUENCE [LARGE SCALE GENOMIC DNA]</scope>
    <source>
        <strain evidence="9 10">NCTC13315</strain>
    </source>
</reference>
<dbReference type="InterPro" id="IPR010971">
    <property type="entry name" value="UbiH/COQ6"/>
</dbReference>
<dbReference type="UniPathway" id="UPA00232"/>
<dbReference type="AlphaFoldDB" id="A0A378HX83"/>
<dbReference type="OrthoDB" id="9769565at2"/>
<dbReference type="GO" id="GO:0006744">
    <property type="term" value="P:ubiquinone biosynthetic process"/>
    <property type="evidence" value="ECO:0007669"/>
    <property type="project" value="UniProtKB-UniPathway"/>
</dbReference>
<dbReference type="RefSeq" id="WP_115301324.1">
    <property type="nucleotide sequence ID" value="NZ_CAAAHO010000003.1"/>
</dbReference>
<keyword evidence="7" id="KW-0503">Monooxygenase</keyword>
<organism evidence="9 10">
    <name type="scientific">Legionella beliardensis</name>
    <dbReference type="NCBI Taxonomy" id="91822"/>
    <lineage>
        <taxon>Bacteria</taxon>
        <taxon>Pseudomonadati</taxon>
        <taxon>Pseudomonadota</taxon>
        <taxon>Gammaproteobacteria</taxon>
        <taxon>Legionellales</taxon>
        <taxon>Legionellaceae</taxon>
        <taxon>Legionella</taxon>
    </lineage>
</organism>
<dbReference type="InterPro" id="IPR051205">
    <property type="entry name" value="UbiH/COQ6_monooxygenase"/>
</dbReference>
<keyword evidence="6 9" id="KW-0560">Oxidoreductase</keyword>
<evidence type="ECO:0000256" key="1">
    <source>
        <dbReference type="ARBA" id="ARBA00001974"/>
    </source>
</evidence>
<evidence type="ECO:0000256" key="4">
    <source>
        <dbReference type="ARBA" id="ARBA00022630"/>
    </source>
</evidence>
<dbReference type="Pfam" id="PF01494">
    <property type="entry name" value="FAD_binding_3"/>
    <property type="match status" value="1"/>
</dbReference>
<evidence type="ECO:0000256" key="3">
    <source>
        <dbReference type="ARBA" id="ARBA00005349"/>
    </source>
</evidence>
<dbReference type="Gene3D" id="3.50.50.60">
    <property type="entry name" value="FAD/NAD(P)-binding domain"/>
    <property type="match status" value="2"/>
</dbReference>
<dbReference type="GO" id="GO:0071949">
    <property type="term" value="F:FAD binding"/>
    <property type="evidence" value="ECO:0007669"/>
    <property type="project" value="InterPro"/>
</dbReference>
<evidence type="ECO:0000256" key="7">
    <source>
        <dbReference type="ARBA" id="ARBA00023033"/>
    </source>
</evidence>
<keyword evidence="10" id="KW-1185">Reference proteome</keyword>
<feature type="domain" description="FAD-binding" evidence="8">
    <location>
        <begin position="6"/>
        <end position="344"/>
    </location>
</feature>
<evidence type="ECO:0000256" key="5">
    <source>
        <dbReference type="ARBA" id="ARBA00022827"/>
    </source>
</evidence>
<sequence length="391" mass="43546">MEAHQFEVIIAGGGIVGLTAALAMARRDFHVALIDASDLKIKSLENPDLRVYAVNHASQCLLKQLGAWDRLDKSRISPYRHMHVWDATTQACIDFDARLIANTNLGAIIEEAVIKNALLECLASENNVTVFSNHRITNLTRMTQGLTVASQQQTWNTRLLLVTDGGNSPIRNMLNVPVTSWPYHQHALVATVQTEKKHQKTAYQVFNRDGPLAFLPLANETCSIVWSTTPSHVNHLMSLSPDKFEQALSEAFAYKLGQVNLLSERHQFPLVMRHAKQYVGENWLLMGDAAHTIHPLAGLGLNVGLADVTTWLNCLDKTSNKNFSKSKMASYQRQRKHAVWQVITLMGGLKTLFANPLPPIIALRKLGLNACNQLTPLKRMLIEQAVGQELN</sequence>
<evidence type="ECO:0000256" key="6">
    <source>
        <dbReference type="ARBA" id="ARBA00023002"/>
    </source>
</evidence>
<evidence type="ECO:0000313" key="9">
    <source>
        <dbReference type="EMBL" id="STX27517.1"/>
    </source>
</evidence>
<evidence type="ECO:0000256" key="2">
    <source>
        <dbReference type="ARBA" id="ARBA00004749"/>
    </source>
</evidence>
<dbReference type="NCBIfam" id="TIGR01988">
    <property type="entry name" value="Ubi-OHases"/>
    <property type="match status" value="1"/>
</dbReference>
<evidence type="ECO:0000259" key="8">
    <source>
        <dbReference type="Pfam" id="PF01494"/>
    </source>
</evidence>
<dbReference type="InterPro" id="IPR036188">
    <property type="entry name" value="FAD/NAD-bd_sf"/>
</dbReference>
<protein>
    <submittedName>
        <fullName evidence="9">2-polyprenyl-6-methoxyphenol hydroxylase</fullName>
        <ecNumber evidence="9">1.14.13.-</ecNumber>
    </submittedName>
</protein>
<comment type="cofactor">
    <cofactor evidence="1">
        <name>FAD</name>
        <dbReference type="ChEBI" id="CHEBI:57692"/>
    </cofactor>
</comment>
<proteinExistence type="inferred from homology"/>
<name>A0A378HX83_9GAMM</name>
<evidence type="ECO:0000313" key="10">
    <source>
        <dbReference type="Proteomes" id="UP000254968"/>
    </source>
</evidence>
<dbReference type="GO" id="GO:0004497">
    <property type="term" value="F:monooxygenase activity"/>
    <property type="evidence" value="ECO:0007669"/>
    <property type="project" value="UniProtKB-KW"/>
</dbReference>
<gene>
    <name evidence="9" type="primary">ubiH_1</name>
    <name evidence="9" type="ORF">NCTC13315_00021</name>
</gene>
<comment type="similarity">
    <text evidence="3">Belongs to the UbiH/COQ6 family.</text>
</comment>
<dbReference type="InterPro" id="IPR002938">
    <property type="entry name" value="FAD-bd"/>
</dbReference>
<accession>A0A378HX83</accession>
<dbReference type="PANTHER" id="PTHR43876:SF7">
    <property type="entry name" value="UBIQUINONE BIOSYNTHESIS MONOOXYGENASE COQ6, MITOCHONDRIAL"/>
    <property type="match status" value="1"/>
</dbReference>
<dbReference type="EC" id="1.14.13.-" evidence="9"/>